<comment type="caution">
    <text evidence="1">The sequence shown here is derived from an EMBL/GenBank/DDBJ whole genome shotgun (WGS) entry which is preliminary data.</text>
</comment>
<evidence type="ECO:0000313" key="1">
    <source>
        <dbReference type="EMBL" id="KKN91201.1"/>
    </source>
</evidence>
<dbReference type="EMBL" id="LAZR01000105">
    <property type="protein sequence ID" value="KKN91201.1"/>
    <property type="molecule type" value="Genomic_DNA"/>
</dbReference>
<proteinExistence type="predicted"/>
<dbReference type="AlphaFoldDB" id="A0A0F9WXN7"/>
<accession>A0A0F9WXN7</accession>
<organism evidence="1">
    <name type="scientific">marine sediment metagenome</name>
    <dbReference type="NCBI Taxonomy" id="412755"/>
    <lineage>
        <taxon>unclassified sequences</taxon>
        <taxon>metagenomes</taxon>
        <taxon>ecological metagenomes</taxon>
    </lineage>
</organism>
<sequence length="59" mass="6908">MNDTDRSQWVDNDEGLYNLWKSSGMNKRAWIKANRAMIDEVTNNVTSSRKPAHYLEYGE</sequence>
<name>A0A0F9WXN7_9ZZZZ</name>
<gene>
    <name evidence="1" type="ORF">LCGC14_0220690</name>
</gene>
<protein>
    <submittedName>
        <fullName evidence="1">Uncharacterized protein</fullName>
    </submittedName>
</protein>
<reference evidence="1" key="1">
    <citation type="journal article" date="2015" name="Nature">
        <title>Complex archaea that bridge the gap between prokaryotes and eukaryotes.</title>
        <authorList>
            <person name="Spang A."/>
            <person name="Saw J.H."/>
            <person name="Jorgensen S.L."/>
            <person name="Zaremba-Niedzwiedzka K."/>
            <person name="Martijn J."/>
            <person name="Lind A.E."/>
            <person name="van Eijk R."/>
            <person name="Schleper C."/>
            <person name="Guy L."/>
            <person name="Ettema T.J."/>
        </authorList>
    </citation>
    <scope>NUCLEOTIDE SEQUENCE</scope>
</reference>